<name>A0ABQ5IUE6_9ASTR</name>
<reference evidence="3" key="1">
    <citation type="journal article" date="2022" name="Int. J. Mol. Sci.">
        <title>Draft Genome of Tanacetum Coccineum: Genomic Comparison of Closely Related Tanacetum-Family Plants.</title>
        <authorList>
            <person name="Yamashiro T."/>
            <person name="Shiraishi A."/>
            <person name="Nakayama K."/>
            <person name="Satake H."/>
        </authorList>
    </citation>
    <scope>NUCLEOTIDE SEQUENCE</scope>
</reference>
<protein>
    <submittedName>
        <fullName evidence="3">Uncharacterized protein</fullName>
    </submittedName>
</protein>
<organism evidence="3 4">
    <name type="scientific">Tanacetum coccineum</name>
    <dbReference type="NCBI Taxonomy" id="301880"/>
    <lineage>
        <taxon>Eukaryota</taxon>
        <taxon>Viridiplantae</taxon>
        <taxon>Streptophyta</taxon>
        <taxon>Embryophyta</taxon>
        <taxon>Tracheophyta</taxon>
        <taxon>Spermatophyta</taxon>
        <taxon>Magnoliopsida</taxon>
        <taxon>eudicotyledons</taxon>
        <taxon>Gunneridae</taxon>
        <taxon>Pentapetalae</taxon>
        <taxon>asterids</taxon>
        <taxon>campanulids</taxon>
        <taxon>Asterales</taxon>
        <taxon>Asteraceae</taxon>
        <taxon>Asteroideae</taxon>
        <taxon>Anthemideae</taxon>
        <taxon>Anthemidinae</taxon>
        <taxon>Tanacetum</taxon>
    </lineage>
</organism>
<feature type="transmembrane region" description="Helical" evidence="2">
    <location>
        <begin position="68"/>
        <end position="88"/>
    </location>
</feature>
<keyword evidence="2" id="KW-1133">Transmembrane helix</keyword>
<dbReference type="Proteomes" id="UP001151760">
    <property type="component" value="Unassembled WGS sequence"/>
</dbReference>
<keyword evidence="4" id="KW-1185">Reference proteome</keyword>
<accession>A0ABQ5IUE6</accession>
<keyword evidence="2" id="KW-0812">Transmembrane</keyword>
<comment type="caution">
    <text evidence="3">The sequence shown here is derived from an EMBL/GenBank/DDBJ whole genome shotgun (WGS) entry which is preliminary data.</text>
</comment>
<keyword evidence="2" id="KW-0472">Membrane</keyword>
<reference evidence="3" key="2">
    <citation type="submission" date="2022-01" db="EMBL/GenBank/DDBJ databases">
        <authorList>
            <person name="Yamashiro T."/>
            <person name="Shiraishi A."/>
            <person name="Satake H."/>
            <person name="Nakayama K."/>
        </authorList>
    </citation>
    <scope>NUCLEOTIDE SEQUENCE</scope>
</reference>
<evidence type="ECO:0000256" key="1">
    <source>
        <dbReference type="SAM" id="MobiDB-lite"/>
    </source>
</evidence>
<evidence type="ECO:0000313" key="3">
    <source>
        <dbReference type="EMBL" id="GJU03866.1"/>
    </source>
</evidence>
<dbReference type="EMBL" id="BQNB010021194">
    <property type="protein sequence ID" value="GJU03866.1"/>
    <property type="molecule type" value="Genomic_DNA"/>
</dbReference>
<proteinExistence type="predicted"/>
<feature type="region of interest" description="Disordered" evidence="1">
    <location>
        <begin position="1"/>
        <end position="42"/>
    </location>
</feature>
<evidence type="ECO:0000313" key="4">
    <source>
        <dbReference type="Proteomes" id="UP001151760"/>
    </source>
</evidence>
<gene>
    <name evidence="3" type="ORF">Tco_1114204</name>
</gene>
<feature type="compositionally biased region" description="Polar residues" evidence="1">
    <location>
        <begin position="1"/>
        <end position="24"/>
    </location>
</feature>
<evidence type="ECO:0000256" key="2">
    <source>
        <dbReference type="SAM" id="Phobius"/>
    </source>
</evidence>
<sequence length="180" mass="20200">MAMSLSTDGASDQQLVKQQPQSRQELGAPPPPRYQPRVQHSSSPIIRSDDSYLRSSESSPCRRIIDRILLWVFVVILLWVSASAAAVCSQPRTLVSWAYTRIYRLLDLNWWGGALWFSEPGLCSLVMVGPVRRPAHTSHLASRAVPRAQVQQLLVIQCLISPQMDWISVCDVTLIHLNLS</sequence>